<accession>K1MNR9</accession>
<organism evidence="1 2">
    <name type="scientific">Bergeyella zoohelcum ATCC 43767</name>
    <dbReference type="NCBI Taxonomy" id="883096"/>
    <lineage>
        <taxon>Bacteria</taxon>
        <taxon>Pseudomonadati</taxon>
        <taxon>Bacteroidota</taxon>
        <taxon>Flavobacteriia</taxon>
        <taxon>Flavobacteriales</taxon>
        <taxon>Weeksellaceae</taxon>
        <taxon>Bergeyella</taxon>
    </lineage>
</organism>
<dbReference type="EMBL" id="AGYA01000018">
    <property type="protein sequence ID" value="EKB57809.1"/>
    <property type="molecule type" value="Genomic_DNA"/>
</dbReference>
<proteinExistence type="predicted"/>
<evidence type="ECO:0000313" key="1">
    <source>
        <dbReference type="EMBL" id="EKB57809.1"/>
    </source>
</evidence>
<dbReference type="AlphaFoldDB" id="K1MNR9"/>
<gene>
    <name evidence="1" type="ORF">HMPREF9699_00794</name>
</gene>
<reference evidence="1 2" key="1">
    <citation type="submission" date="2012-07" db="EMBL/GenBank/DDBJ databases">
        <title>The Genome Sequence of Bergeyella zoohelcum ATCC 43767.</title>
        <authorList>
            <consortium name="The Broad Institute Genome Sequencing Platform"/>
            <person name="Earl A."/>
            <person name="Ward D."/>
            <person name="Feldgarden M."/>
            <person name="Gevers D."/>
            <person name="Huys G."/>
            <person name="Walker B."/>
            <person name="Young S.K."/>
            <person name="Zeng Q."/>
            <person name="Gargeya S."/>
            <person name="Fitzgerald M."/>
            <person name="Haas B."/>
            <person name="Abouelleil A."/>
            <person name="Alvarado L."/>
            <person name="Arachchi H.M."/>
            <person name="Berlin A.M."/>
            <person name="Chapman S.B."/>
            <person name="Goldberg J."/>
            <person name="Griggs A."/>
            <person name="Gujja S."/>
            <person name="Hansen M."/>
            <person name="Howarth C."/>
            <person name="Imamovic A."/>
            <person name="Larimer J."/>
            <person name="McCowen C."/>
            <person name="Montmayeur A."/>
            <person name="Murphy C."/>
            <person name="Neiman D."/>
            <person name="Pearson M."/>
            <person name="Priest M."/>
            <person name="Roberts A."/>
            <person name="Saif S."/>
            <person name="Shea T."/>
            <person name="Sisk P."/>
            <person name="Sykes S."/>
            <person name="Wortman J."/>
            <person name="Nusbaum C."/>
            <person name="Birren B."/>
        </authorList>
    </citation>
    <scope>NUCLEOTIDE SEQUENCE [LARGE SCALE GENOMIC DNA]</scope>
    <source>
        <strain evidence="1 2">ATCC 43767</strain>
    </source>
</reference>
<dbReference type="Proteomes" id="UP000006085">
    <property type="component" value="Unassembled WGS sequence"/>
</dbReference>
<dbReference type="HOGENOM" id="CLU_3096045_0_0_10"/>
<sequence length="51" mass="5895">MIMIPVGYNAIKTKEALQNWKAFFIQCGEVIFLMQCCKKLLHLDHRAGNLD</sequence>
<keyword evidence="2" id="KW-1185">Reference proteome</keyword>
<comment type="caution">
    <text evidence="1">The sequence shown here is derived from an EMBL/GenBank/DDBJ whole genome shotgun (WGS) entry which is preliminary data.</text>
</comment>
<name>K1MNR9_9FLAO</name>
<evidence type="ECO:0000313" key="2">
    <source>
        <dbReference type="Proteomes" id="UP000006085"/>
    </source>
</evidence>
<protein>
    <submittedName>
        <fullName evidence="1">Uncharacterized protein</fullName>
    </submittedName>
</protein>